<dbReference type="PANTHER" id="PTHR35869">
    <property type="entry name" value="OUTER-MEMBRANE LIPOPROTEIN CARRIER PROTEIN"/>
    <property type="match status" value="1"/>
</dbReference>
<sequence length="210" mass="22887" precursor="true">MKKAISALVLGLATFAVQAGGLEALENFVKAAKSGRADFTQVVTAPAREGQTARSKTSSGTFEFSRPSRFRFDYRKPFQQTIVADGQTLWLYDADLNQVTARKQDQVLGSTPAALIAAAPDLNALRRDFNLEAAPDRDGLQWVQATPKAREGQLNHVRIGFRGDQLAVLEILDSFGQKSVMTFNQLQLNAPVAAGSFEFTPPKGADVMRQ</sequence>
<dbReference type="Gene3D" id="2.50.20.10">
    <property type="entry name" value="Lipoprotein localisation LolA/LolB/LppX"/>
    <property type="match status" value="1"/>
</dbReference>
<dbReference type="NCBIfam" id="TIGR00547">
    <property type="entry name" value="lolA"/>
    <property type="match status" value="1"/>
</dbReference>
<dbReference type="CDD" id="cd16325">
    <property type="entry name" value="LolA"/>
    <property type="match status" value="1"/>
</dbReference>
<dbReference type="EMBL" id="SMLM01000001">
    <property type="protein sequence ID" value="TFZ07406.1"/>
    <property type="molecule type" value="Genomic_DNA"/>
</dbReference>
<comment type="subcellular location">
    <subcellularLocation>
        <location evidence="1 10">Periplasm</location>
    </subcellularLocation>
</comment>
<keyword evidence="9 10" id="KW-0143">Chaperone</keyword>
<name>A0A4Z0C6W3_9BURK</name>
<dbReference type="InterPro" id="IPR018323">
    <property type="entry name" value="OM_lipoprot_carrier_LolA_Pbac"/>
</dbReference>
<keyword evidence="6 10" id="KW-0732">Signal</keyword>
<evidence type="ECO:0000256" key="3">
    <source>
        <dbReference type="ARBA" id="ARBA00011245"/>
    </source>
</evidence>
<dbReference type="GO" id="GO:0042953">
    <property type="term" value="P:lipoprotein transport"/>
    <property type="evidence" value="ECO:0007669"/>
    <property type="project" value="InterPro"/>
</dbReference>
<accession>A0A4Z0C6W3</accession>
<dbReference type="GO" id="GO:0042597">
    <property type="term" value="C:periplasmic space"/>
    <property type="evidence" value="ECO:0007669"/>
    <property type="project" value="UniProtKB-SubCell"/>
</dbReference>
<keyword evidence="8 10" id="KW-0653">Protein transport</keyword>
<keyword evidence="12" id="KW-1185">Reference proteome</keyword>
<dbReference type="InterPro" id="IPR029046">
    <property type="entry name" value="LolA/LolB/LppX"/>
</dbReference>
<evidence type="ECO:0000256" key="10">
    <source>
        <dbReference type="HAMAP-Rule" id="MF_00240"/>
    </source>
</evidence>
<keyword evidence="11" id="KW-0449">Lipoprotein</keyword>
<evidence type="ECO:0000313" key="12">
    <source>
        <dbReference type="Proteomes" id="UP000298180"/>
    </source>
</evidence>
<dbReference type="GO" id="GO:0044874">
    <property type="term" value="P:lipoprotein localization to outer membrane"/>
    <property type="evidence" value="ECO:0007669"/>
    <property type="project" value="UniProtKB-UniRule"/>
</dbReference>
<keyword evidence="5 10" id="KW-0813">Transport</keyword>
<dbReference type="SUPFAM" id="SSF89392">
    <property type="entry name" value="Prokaryotic lipoproteins and lipoprotein localization factors"/>
    <property type="match status" value="1"/>
</dbReference>
<dbReference type="HAMAP" id="MF_00240">
    <property type="entry name" value="LolA"/>
    <property type="match status" value="1"/>
</dbReference>
<reference evidence="11 12" key="1">
    <citation type="submission" date="2019-03" db="EMBL/GenBank/DDBJ databases">
        <title>Ramlibacter henchirensis DSM 14656, whole genome shotgun sequence.</title>
        <authorList>
            <person name="Zhang X."/>
            <person name="Feng G."/>
            <person name="Zhu H."/>
        </authorList>
    </citation>
    <scope>NUCLEOTIDE SEQUENCE [LARGE SCALE GENOMIC DNA]</scope>
    <source>
        <strain evidence="11 12">DSM 14656</strain>
    </source>
</reference>
<comment type="caution">
    <text evidence="11">The sequence shown here is derived from an EMBL/GenBank/DDBJ whole genome shotgun (WGS) entry which is preliminary data.</text>
</comment>
<comment type="similarity">
    <text evidence="2 10">Belongs to the LolA family.</text>
</comment>
<dbReference type="OrthoDB" id="9787361at2"/>
<evidence type="ECO:0000256" key="7">
    <source>
        <dbReference type="ARBA" id="ARBA00022764"/>
    </source>
</evidence>
<organism evidence="11 12">
    <name type="scientific">Ramlibacter henchirensis</name>
    <dbReference type="NCBI Taxonomy" id="204072"/>
    <lineage>
        <taxon>Bacteria</taxon>
        <taxon>Pseudomonadati</taxon>
        <taxon>Pseudomonadota</taxon>
        <taxon>Betaproteobacteria</taxon>
        <taxon>Burkholderiales</taxon>
        <taxon>Comamonadaceae</taxon>
        <taxon>Ramlibacter</taxon>
    </lineage>
</organism>
<evidence type="ECO:0000256" key="1">
    <source>
        <dbReference type="ARBA" id="ARBA00004418"/>
    </source>
</evidence>
<evidence type="ECO:0000256" key="5">
    <source>
        <dbReference type="ARBA" id="ARBA00022448"/>
    </source>
</evidence>
<evidence type="ECO:0000256" key="4">
    <source>
        <dbReference type="ARBA" id="ARBA00014035"/>
    </source>
</evidence>
<evidence type="ECO:0000256" key="2">
    <source>
        <dbReference type="ARBA" id="ARBA00007615"/>
    </source>
</evidence>
<comment type="function">
    <text evidence="10">Participates in the translocation of lipoproteins from the inner membrane to the outer membrane. Only forms a complex with a lipoprotein if the residue after the N-terminal Cys is not an aspartate (The Asp acts as a targeting signal to indicate that the lipoprotein should stay in the inner membrane).</text>
</comment>
<comment type="subunit">
    <text evidence="3 10">Monomer.</text>
</comment>
<dbReference type="RefSeq" id="WP_135263492.1">
    <property type="nucleotide sequence ID" value="NZ_SMLM01000001.1"/>
</dbReference>
<evidence type="ECO:0000256" key="9">
    <source>
        <dbReference type="ARBA" id="ARBA00023186"/>
    </source>
</evidence>
<dbReference type="Proteomes" id="UP000298180">
    <property type="component" value="Unassembled WGS sequence"/>
</dbReference>
<feature type="signal peptide" evidence="10">
    <location>
        <begin position="1"/>
        <end position="19"/>
    </location>
</feature>
<protein>
    <recommendedName>
        <fullName evidence="4 10">Outer-membrane lipoprotein carrier protein</fullName>
    </recommendedName>
</protein>
<dbReference type="PANTHER" id="PTHR35869:SF1">
    <property type="entry name" value="OUTER-MEMBRANE LIPOPROTEIN CARRIER PROTEIN"/>
    <property type="match status" value="1"/>
</dbReference>
<evidence type="ECO:0000313" key="11">
    <source>
        <dbReference type="EMBL" id="TFZ07406.1"/>
    </source>
</evidence>
<dbReference type="AlphaFoldDB" id="A0A4Z0C6W3"/>
<gene>
    <name evidence="10 11" type="primary">lolA</name>
    <name evidence="11" type="ORF">EZ313_12635</name>
</gene>
<keyword evidence="7 10" id="KW-0574">Periplasm</keyword>
<feature type="chain" id="PRO_5021522269" description="Outer-membrane lipoprotein carrier protein" evidence="10">
    <location>
        <begin position="20"/>
        <end position="210"/>
    </location>
</feature>
<evidence type="ECO:0000256" key="8">
    <source>
        <dbReference type="ARBA" id="ARBA00022927"/>
    </source>
</evidence>
<proteinExistence type="inferred from homology"/>
<dbReference type="InterPro" id="IPR004564">
    <property type="entry name" value="OM_lipoprot_carrier_LolA-like"/>
</dbReference>
<evidence type="ECO:0000256" key="6">
    <source>
        <dbReference type="ARBA" id="ARBA00022729"/>
    </source>
</evidence>
<dbReference type="Pfam" id="PF03548">
    <property type="entry name" value="LolA"/>
    <property type="match status" value="1"/>
</dbReference>